<keyword evidence="5" id="KW-1185">Reference proteome</keyword>
<dbReference type="Gene3D" id="3.40.50.150">
    <property type="entry name" value="Vaccinia Virus protein VP39"/>
    <property type="match status" value="1"/>
</dbReference>
<reference evidence="4 5" key="1">
    <citation type="submission" date="2019-02" db="EMBL/GenBank/DDBJ databases">
        <title>Sequencing the genomes of 1000 actinobacteria strains.</title>
        <authorList>
            <person name="Klenk H.-P."/>
        </authorList>
    </citation>
    <scope>NUCLEOTIDE SEQUENCE [LARGE SCALE GENOMIC DNA]</scope>
    <source>
        <strain evidence="4 5">DSM 45162</strain>
    </source>
</reference>
<evidence type="ECO:0000313" key="5">
    <source>
        <dbReference type="Proteomes" id="UP000292564"/>
    </source>
</evidence>
<feature type="domain" description="Methyltransferase" evidence="3">
    <location>
        <begin position="38"/>
        <end position="125"/>
    </location>
</feature>
<dbReference type="RefSeq" id="WP_130509102.1">
    <property type="nucleotide sequence ID" value="NZ_SHKY01000001.1"/>
</dbReference>
<dbReference type="Pfam" id="PF13649">
    <property type="entry name" value="Methyltransf_25"/>
    <property type="match status" value="1"/>
</dbReference>
<dbReference type="CDD" id="cd02440">
    <property type="entry name" value="AdoMet_MTases"/>
    <property type="match status" value="1"/>
</dbReference>
<dbReference type="OrthoDB" id="9797252at2"/>
<evidence type="ECO:0000313" key="4">
    <source>
        <dbReference type="EMBL" id="RZU50124.1"/>
    </source>
</evidence>
<dbReference type="SUPFAM" id="SSF53335">
    <property type="entry name" value="S-adenosyl-L-methionine-dependent methyltransferases"/>
    <property type="match status" value="1"/>
</dbReference>
<dbReference type="AlphaFoldDB" id="A0A4Q7ZI52"/>
<proteinExistence type="predicted"/>
<dbReference type="PANTHER" id="PTHR44942:SF4">
    <property type="entry name" value="METHYLTRANSFERASE TYPE 11 DOMAIN-CONTAINING PROTEIN"/>
    <property type="match status" value="1"/>
</dbReference>
<evidence type="ECO:0000256" key="2">
    <source>
        <dbReference type="ARBA" id="ARBA00022679"/>
    </source>
</evidence>
<sequence>MSTLFGEVAALYDDIRPGYPGELLDTVRAYHGGTPHAVVDIGAGTGQGTELLLRLGAPVTCVEPDTRMAAVLAAKFPQVQVEAVRFEDWAPPPGGADMLACASAWHWMDPPTRARRAHDALAPGGTLAVFHNRFEYAAPAASHAIDEVYQAVDGPEAVPRRSAGFAYDDIVGSGLFADARAVEWHRYPELTTQGYLRLTETFAPFRQRPERERQTILAGLAAAIDGLGGRITMDIRTVLAIGHRPR</sequence>
<gene>
    <name evidence="4" type="ORF">EV385_1889</name>
</gene>
<comment type="caution">
    <text evidence="4">The sequence shown here is derived from an EMBL/GenBank/DDBJ whole genome shotgun (WGS) entry which is preliminary data.</text>
</comment>
<accession>A0A4Q7ZI52</accession>
<keyword evidence="1 4" id="KW-0489">Methyltransferase</keyword>
<protein>
    <submittedName>
        <fullName evidence="4">Methyltransferase family protein</fullName>
    </submittedName>
</protein>
<keyword evidence="2 4" id="KW-0808">Transferase</keyword>
<dbReference type="InterPro" id="IPR029063">
    <property type="entry name" value="SAM-dependent_MTases_sf"/>
</dbReference>
<dbReference type="InterPro" id="IPR041698">
    <property type="entry name" value="Methyltransf_25"/>
</dbReference>
<dbReference type="GO" id="GO:0032259">
    <property type="term" value="P:methylation"/>
    <property type="evidence" value="ECO:0007669"/>
    <property type="project" value="UniProtKB-KW"/>
</dbReference>
<dbReference type="PANTHER" id="PTHR44942">
    <property type="entry name" value="METHYLTRANSF_11 DOMAIN-CONTAINING PROTEIN"/>
    <property type="match status" value="1"/>
</dbReference>
<dbReference type="Proteomes" id="UP000292564">
    <property type="component" value="Unassembled WGS sequence"/>
</dbReference>
<dbReference type="EMBL" id="SHKY01000001">
    <property type="protein sequence ID" value="RZU50124.1"/>
    <property type="molecule type" value="Genomic_DNA"/>
</dbReference>
<evidence type="ECO:0000256" key="1">
    <source>
        <dbReference type="ARBA" id="ARBA00022603"/>
    </source>
</evidence>
<evidence type="ECO:0000259" key="3">
    <source>
        <dbReference type="Pfam" id="PF13649"/>
    </source>
</evidence>
<dbReference type="InterPro" id="IPR051052">
    <property type="entry name" value="Diverse_substrate_MTase"/>
</dbReference>
<organism evidence="4 5">
    <name type="scientific">Krasilnikovia cinnamomea</name>
    <dbReference type="NCBI Taxonomy" id="349313"/>
    <lineage>
        <taxon>Bacteria</taxon>
        <taxon>Bacillati</taxon>
        <taxon>Actinomycetota</taxon>
        <taxon>Actinomycetes</taxon>
        <taxon>Micromonosporales</taxon>
        <taxon>Micromonosporaceae</taxon>
        <taxon>Krasilnikovia</taxon>
    </lineage>
</organism>
<name>A0A4Q7ZI52_9ACTN</name>
<dbReference type="GO" id="GO:0008168">
    <property type="term" value="F:methyltransferase activity"/>
    <property type="evidence" value="ECO:0007669"/>
    <property type="project" value="UniProtKB-KW"/>
</dbReference>